<comment type="caution">
    <text evidence="3">The sequence shown here is derived from an EMBL/GenBank/DDBJ whole genome shotgun (WGS) entry which is preliminary data.</text>
</comment>
<name>A0A5S3V2A2_9GAMM</name>
<gene>
    <name evidence="3" type="ORF">CWC19_18785</name>
</gene>
<dbReference type="PANTHER" id="PTHR30441">
    <property type="entry name" value="DUF748 DOMAIN-CONTAINING PROTEIN"/>
    <property type="match status" value="1"/>
</dbReference>
<protein>
    <submittedName>
        <fullName evidence="3">AsmA family protein</fullName>
    </submittedName>
</protein>
<dbReference type="InterPro" id="IPR052894">
    <property type="entry name" value="AsmA-related"/>
</dbReference>
<dbReference type="GO" id="GO:0090313">
    <property type="term" value="P:regulation of protein targeting to membrane"/>
    <property type="evidence" value="ECO:0007669"/>
    <property type="project" value="TreeGrafter"/>
</dbReference>
<evidence type="ECO:0000313" key="4">
    <source>
        <dbReference type="Proteomes" id="UP000307217"/>
    </source>
</evidence>
<keyword evidence="1" id="KW-0812">Transmembrane</keyword>
<dbReference type="RefSeq" id="WP_138593402.1">
    <property type="nucleotide sequence ID" value="NZ_PNBX01000114.1"/>
</dbReference>
<dbReference type="GO" id="GO:0005886">
    <property type="term" value="C:plasma membrane"/>
    <property type="evidence" value="ECO:0007669"/>
    <property type="project" value="TreeGrafter"/>
</dbReference>
<dbReference type="EMBL" id="PNBX01000114">
    <property type="protein sequence ID" value="TMO64059.1"/>
    <property type="molecule type" value="Genomic_DNA"/>
</dbReference>
<organism evidence="3 4">
    <name type="scientific">Pseudoalteromonas aurantia</name>
    <dbReference type="NCBI Taxonomy" id="43654"/>
    <lineage>
        <taxon>Bacteria</taxon>
        <taxon>Pseudomonadati</taxon>
        <taxon>Pseudomonadota</taxon>
        <taxon>Gammaproteobacteria</taxon>
        <taxon>Alteromonadales</taxon>
        <taxon>Pseudoalteromonadaceae</taxon>
        <taxon>Pseudoalteromonas</taxon>
    </lineage>
</organism>
<reference evidence="4" key="2">
    <citation type="submission" date="2019-06" db="EMBL/GenBank/DDBJ databases">
        <title>Co-occurence of chitin degradation, pigmentation and bioactivity in marine Pseudoalteromonas.</title>
        <authorList>
            <person name="Sonnenschein E.C."/>
            <person name="Bech P.K."/>
        </authorList>
    </citation>
    <scope>NUCLEOTIDE SEQUENCE [LARGE SCALE GENOMIC DNA]</scope>
    <source>
        <strain evidence="4">S3790</strain>
    </source>
</reference>
<evidence type="ECO:0000259" key="2">
    <source>
        <dbReference type="Pfam" id="PF05170"/>
    </source>
</evidence>
<dbReference type="OrthoDB" id="9766390at2"/>
<keyword evidence="1" id="KW-1133">Transmembrane helix</keyword>
<dbReference type="AlphaFoldDB" id="A0A5S3V2A2"/>
<dbReference type="Proteomes" id="UP000307217">
    <property type="component" value="Unassembled WGS sequence"/>
</dbReference>
<evidence type="ECO:0000256" key="1">
    <source>
        <dbReference type="SAM" id="Phobius"/>
    </source>
</evidence>
<sequence length="650" mass="69447">MNAVVKIVGGVAVIVVGVAVAAPFLVPTQTIIDQISKQAESTTGRTLQIAGDSEVSILPSLNVTLNNVRLSNMTTGSAEDMLSMEQLSVHIPWLSLLSGEAKLERFVINNPTVTLETDKQGQPNWQLFPTQDNLPTLAQTKTTQQPSAVSLPSGFDVSLGEVAIYGGSITYIDGQTGVQHSVNELDLSIQLPSLYKALTVNGAITYQSQKFELMSVVDTPAKAIVGEAFNIEQRLTSQLLNLEFNGVVAHQGKDIQGELTLAGESVKAVTQWQNIALPAKDNAFNQFSVAGSMSFVGNTFTLNSLVAKLDELEIKGQSKIVLGPKPNINANIDLGMLDLNPYLPEPAATPAPDKPDAQTPSQPIVWDDTPIDLSVLGQVNADIVVRSTGLKAHDITLGENQFSLQLKNNVAHLGLDEFNAYNGTGKGSVKINSAVTPYKIKTNFALKNINAEPLLTDAVGFDKVLGKGSIDWNLTTQGQSQKQLVSTLAGNVAFSFKDGGVKGANIAQMARKAKEMLKGDFSSLKDGLNADYDPQQKTDFSALTGSFVFKEGVGRNNDLSLASPLIRITGSGEVDLPKTNVNYRLVTGIVDTVEGQASADKSTGFKVPLRIKGPFHKVDVSLDISSAAKDNVKDKLKDKLKDKFKGLFGG</sequence>
<reference evidence="3 4" key="1">
    <citation type="submission" date="2018-01" db="EMBL/GenBank/DDBJ databases">
        <authorList>
            <person name="Paulsen S."/>
            <person name="Gram L.K."/>
        </authorList>
    </citation>
    <scope>NUCLEOTIDE SEQUENCE [LARGE SCALE GENOMIC DNA]</scope>
    <source>
        <strain evidence="3 4">S3790</strain>
    </source>
</reference>
<feature type="domain" description="AsmA" evidence="2">
    <location>
        <begin position="8"/>
        <end position="210"/>
    </location>
</feature>
<evidence type="ECO:0000313" key="3">
    <source>
        <dbReference type="EMBL" id="TMO64059.1"/>
    </source>
</evidence>
<proteinExistence type="predicted"/>
<dbReference type="InterPro" id="IPR007844">
    <property type="entry name" value="AsmA"/>
</dbReference>
<dbReference type="Pfam" id="PF05170">
    <property type="entry name" value="AsmA"/>
    <property type="match status" value="2"/>
</dbReference>
<feature type="transmembrane region" description="Helical" evidence="1">
    <location>
        <begin position="7"/>
        <end position="26"/>
    </location>
</feature>
<dbReference type="PANTHER" id="PTHR30441:SF4">
    <property type="entry name" value="PROTEIN ASMA"/>
    <property type="match status" value="1"/>
</dbReference>
<accession>A0A5S3V2A2</accession>
<feature type="domain" description="AsmA" evidence="2">
    <location>
        <begin position="297"/>
        <end position="559"/>
    </location>
</feature>
<keyword evidence="1" id="KW-0472">Membrane</keyword>